<dbReference type="OrthoDB" id="4837564at2759"/>
<evidence type="ECO:0000313" key="2">
    <source>
        <dbReference type="Proteomes" id="UP000326340"/>
    </source>
</evidence>
<protein>
    <submittedName>
        <fullName evidence="1">Uncharacterized protein</fullName>
    </submittedName>
</protein>
<keyword evidence="2" id="KW-1185">Reference proteome</keyword>
<dbReference type="AlphaFoldDB" id="A0A5Q4BKZ0"/>
<proteinExistence type="predicted"/>
<gene>
    <name evidence="1" type="ORF">CSHISOI_07816</name>
</gene>
<organism evidence="1 2">
    <name type="scientific">Colletotrichum shisoi</name>
    <dbReference type="NCBI Taxonomy" id="2078593"/>
    <lineage>
        <taxon>Eukaryota</taxon>
        <taxon>Fungi</taxon>
        <taxon>Dikarya</taxon>
        <taxon>Ascomycota</taxon>
        <taxon>Pezizomycotina</taxon>
        <taxon>Sordariomycetes</taxon>
        <taxon>Hypocreomycetidae</taxon>
        <taxon>Glomerellales</taxon>
        <taxon>Glomerellaceae</taxon>
        <taxon>Colletotrichum</taxon>
        <taxon>Colletotrichum destructivum species complex</taxon>
    </lineage>
</organism>
<name>A0A5Q4BKZ0_9PEZI</name>
<dbReference type="EMBL" id="PUHP01000873">
    <property type="protein sequence ID" value="TQN67633.1"/>
    <property type="molecule type" value="Genomic_DNA"/>
</dbReference>
<comment type="caution">
    <text evidence="1">The sequence shown here is derived from an EMBL/GenBank/DDBJ whole genome shotgun (WGS) entry which is preliminary data.</text>
</comment>
<evidence type="ECO:0000313" key="1">
    <source>
        <dbReference type="EMBL" id="TQN67633.1"/>
    </source>
</evidence>
<dbReference type="Proteomes" id="UP000326340">
    <property type="component" value="Unassembled WGS sequence"/>
</dbReference>
<reference evidence="1 2" key="1">
    <citation type="journal article" date="2019" name="Sci. Rep.">
        <title>Colletotrichum shisoi sp. nov., an anthracnose pathogen of Perilla frutescens in Japan: molecular phylogenetic, morphological and genomic evidence.</title>
        <authorList>
            <person name="Gan P."/>
            <person name="Tsushima A."/>
            <person name="Hiroyama R."/>
            <person name="Narusaka M."/>
            <person name="Takano Y."/>
            <person name="Narusaka Y."/>
            <person name="Kawaradani M."/>
            <person name="Damm U."/>
            <person name="Shirasu K."/>
        </authorList>
    </citation>
    <scope>NUCLEOTIDE SEQUENCE [LARGE SCALE GENOMIC DNA]</scope>
    <source>
        <strain evidence="1 2">PG-2018a</strain>
    </source>
</reference>
<accession>A0A5Q4BKZ0</accession>
<sequence length="125" mass="14127">MDQPPQSGPNGPAVEQSLEEARTTCETLVAMLGSMDIASVITTDKTLKEYHLAIIYRDELDGMRIIGNNWQTTVRNMRMNAPEGEMAKKLQDIDEGYGKFLADIEVLYDNVVLWIEDQEKVHGRI</sequence>